<evidence type="ECO:0000259" key="4">
    <source>
        <dbReference type="Pfam" id="PF03328"/>
    </source>
</evidence>
<dbReference type="InterPro" id="IPR050251">
    <property type="entry name" value="HpcH-HpaI_aldolase"/>
</dbReference>
<accession>A0A937W3H7</accession>
<evidence type="ECO:0000313" key="6">
    <source>
        <dbReference type="Proteomes" id="UP000712673"/>
    </source>
</evidence>
<dbReference type="GO" id="GO:0005737">
    <property type="term" value="C:cytoplasm"/>
    <property type="evidence" value="ECO:0007669"/>
    <property type="project" value="TreeGrafter"/>
</dbReference>
<dbReference type="InterPro" id="IPR005000">
    <property type="entry name" value="Aldolase/citrate-lyase_domain"/>
</dbReference>
<keyword evidence="3" id="KW-0456">Lyase</keyword>
<dbReference type="GO" id="GO:0046872">
    <property type="term" value="F:metal ion binding"/>
    <property type="evidence" value="ECO:0007669"/>
    <property type="project" value="UniProtKB-KW"/>
</dbReference>
<dbReference type="InterPro" id="IPR015813">
    <property type="entry name" value="Pyrv/PenolPyrv_kinase-like_dom"/>
</dbReference>
<dbReference type="Proteomes" id="UP000712673">
    <property type="component" value="Unassembled WGS sequence"/>
</dbReference>
<evidence type="ECO:0000256" key="2">
    <source>
        <dbReference type="ARBA" id="ARBA00022723"/>
    </source>
</evidence>
<keyword evidence="2" id="KW-0479">Metal-binding</keyword>
<dbReference type="SUPFAM" id="SSF51621">
    <property type="entry name" value="Phosphoenolpyruvate/pyruvate domain"/>
    <property type="match status" value="1"/>
</dbReference>
<feature type="domain" description="HpcH/HpaI aldolase/citrate lyase" evidence="4">
    <location>
        <begin position="84"/>
        <end position="298"/>
    </location>
</feature>
<organism evidence="5 6">
    <name type="scientific">Tectimicrobiota bacterium</name>
    <dbReference type="NCBI Taxonomy" id="2528274"/>
    <lineage>
        <taxon>Bacteria</taxon>
        <taxon>Pseudomonadati</taxon>
        <taxon>Nitrospinota/Tectimicrobiota group</taxon>
        <taxon>Candidatus Tectimicrobiota</taxon>
    </lineage>
</organism>
<comment type="caution">
    <text evidence="5">The sequence shown here is derived from an EMBL/GenBank/DDBJ whole genome shotgun (WGS) entry which is preliminary data.</text>
</comment>
<dbReference type="EMBL" id="VGLS01000337">
    <property type="protein sequence ID" value="MBM3224485.1"/>
    <property type="molecule type" value="Genomic_DNA"/>
</dbReference>
<dbReference type="InterPro" id="IPR040442">
    <property type="entry name" value="Pyrv_kinase-like_dom_sf"/>
</dbReference>
<dbReference type="PANTHER" id="PTHR30502">
    <property type="entry name" value="2-KETO-3-DEOXY-L-RHAMNONATE ALDOLASE"/>
    <property type="match status" value="1"/>
</dbReference>
<proteinExistence type="inferred from homology"/>
<dbReference type="Gene3D" id="3.20.20.60">
    <property type="entry name" value="Phosphoenolpyruvate-binding domains"/>
    <property type="match status" value="1"/>
</dbReference>
<sequence length="315" mass="33660">MSLHRGQKIHTTCFATHCSTSCPQAREKRRAKGDNPAIIAADTADRHPSSLKPYEESTNAMRTNIAKAKLAEGKVVFGAIISHHAPDLVELFGAIGYDFVMIDCEHGPMSLNEVEDMVRAAEVFGITPITRIPNHEDSTILRFLDRGVQGIIVPHINTRADAEAVALAARYYPEGHRGVGGGRAHDYGVGVSRQESTKWINSQLLVIPMVEETKAVDNLDAILTVPGVDVLHVASGDLGQSMGNPGPAAVRQLMSQVIPRIRAAGKLVGVGGNAPADAAGVAEFIKLGANFVTISAQGLLRLGAEDFRRRVQAAL</sequence>
<gene>
    <name evidence="5" type="ORF">FJZ47_11880</name>
</gene>
<evidence type="ECO:0000256" key="3">
    <source>
        <dbReference type="ARBA" id="ARBA00023239"/>
    </source>
</evidence>
<evidence type="ECO:0000256" key="1">
    <source>
        <dbReference type="ARBA" id="ARBA00005568"/>
    </source>
</evidence>
<comment type="similarity">
    <text evidence="1">Belongs to the HpcH/HpaI aldolase family.</text>
</comment>
<evidence type="ECO:0000313" key="5">
    <source>
        <dbReference type="EMBL" id="MBM3224485.1"/>
    </source>
</evidence>
<dbReference type="AlphaFoldDB" id="A0A937W3H7"/>
<dbReference type="GO" id="GO:0016832">
    <property type="term" value="F:aldehyde-lyase activity"/>
    <property type="evidence" value="ECO:0007669"/>
    <property type="project" value="TreeGrafter"/>
</dbReference>
<protein>
    <submittedName>
        <fullName evidence="5">Host specificity protein</fullName>
    </submittedName>
</protein>
<reference evidence="5" key="1">
    <citation type="submission" date="2019-03" db="EMBL/GenBank/DDBJ databases">
        <title>Lake Tanganyika Metagenome-Assembled Genomes (MAGs).</title>
        <authorList>
            <person name="Tran P."/>
        </authorList>
    </citation>
    <scope>NUCLEOTIDE SEQUENCE</scope>
    <source>
        <strain evidence="5">K_DeepCast_65m_m2_066</strain>
    </source>
</reference>
<dbReference type="Pfam" id="PF03328">
    <property type="entry name" value="HpcH_HpaI"/>
    <property type="match status" value="1"/>
</dbReference>
<dbReference type="PANTHER" id="PTHR30502:SF0">
    <property type="entry name" value="PHOSPHOENOLPYRUVATE CARBOXYLASE FAMILY PROTEIN"/>
    <property type="match status" value="1"/>
</dbReference>
<name>A0A937W3H7_UNCTE</name>